<dbReference type="SUPFAM" id="SSF81665">
    <property type="entry name" value="Calcium ATPase, transmembrane domain M"/>
    <property type="match status" value="1"/>
</dbReference>
<proteinExistence type="inferred from homology"/>
<comment type="similarity">
    <text evidence="2 10">Belongs to the cation transport ATPase (P-type) (TC 3.A.3) family. Type IB subfamily.</text>
</comment>
<feature type="domain" description="P-type ATPase A" evidence="11">
    <location>
        <begin position="187"/>
        <end position="283"/>
    </location>
</feature>
<dbReference type="Gene3D" id="3.40.1110.10">
    <property type="entry name" value="Calcium-transporting ATPase, cytoplasmic domain N"/>
    <property type="match status" value="1"/>
</dbReference>
<organism evidence="12 13">
    <name type="scientific">Ureaplasma ceti</name>
    <dbReference type="NCBI Taxonomy" id="3119530"/>
    <lineage>
        <taxon>Bacteria</taxon>
        <taxon>Bacillati</taxon>
        <taxon>Mycoplasmatota</taxon>
        <taxon>Mycoplasmoidales</taxon>
        <taxon>Mycoplasmoidaceae</taxon>
        <taxon>Ureaplasma</taxon>
    </lineage>
</organism>
<dbReference type="EMBL" id="BAABQM010000004">
    <property type="protein sequence ID" value="GAA5414922.1"/>
    <property type="molecule type" value="Genomic_DNA"/>
</dbReference>
<keyword evidence="13" id="KW-1185">Reference proteome</keyword>
<feature type="transmembrane region" description="Helical" evidence="10">
    <location>
        <begin position="363"/>
        <end position="389"/>
    </location>
</feature>
<keyword evidence="8 10" id="KW-1133">Transmembrane helix</keyword>
<evidence type="ECO:0000313" key="12">
    <source>
        <dbReference type="EMBL" id="GAA5414922.1"/>
    </source>
</evidence>
<keyword evidence="5 10" id="KW-0547">Nucleotide-binding</keyword>
<dbReference type="PROSITE" id="PS00154">
    <property type="entry name" value="ATPASE_E1_E2"/>
    <property type="match status" value="1"/>
</dbReference>
<dbReference type="NCBIfam" id="TIGR01494">
    <property type="entry name" value="ATPase_P-type"/>
    <property type="match status" value="2"/>
</dbReference>
<evidence type="ECO:0000256" key="9">
    <source>
        <dbReference type="ARBA" id="ARBA00023136"/>
    </source>
</evidence>
<dbReference type="Pfam" id="PF00702">
    <property type="entry name" value="Hydrolase"/>
    <property type="match status" value="1"/>
</dbReference>
<evidence type="ECO:0000256" key="7">
    <source>
        <dbReference type="ARBA" id="ARBA00022967"/>
    </source>
</evidence>
<evidence type="ECO:0000256" key="3">
    <source>
        <dbReference type="ARBA" id="ARBA00022692"/>
    </source>
</evidence>
<dbReference type="NCBIfam" id="TIGR01525">
    <property type="entry name" value="ATPase-IB_hvy"/>
    <property type="match status" value="1"/>
</dbReference>
<dbReference type="InterPro" id="IPR008250">
    <property type="entry name" value="ATPase_P-typ_transduc_dom_A_sf"/>
</dbReference>
<dbReference type="SFLD" id="SFLDG00002">
    <property type="entry name" value="C1.7:_P-type_atpase_like"/>
    <property type="match status" value="1"/>
</dbReference>
<reference evidence="12" key="1">
    <citation type="submission" date="2024-02" db="EMBL/GenBank/DDBJ databases">
        <title>Draft genome sequence of new strains in genus Ureaplasma.</title>
        <authorList>
            <person name="Nakajima Y."/>
            <person name="Segawa T."/>
        </authorList>
    </citation>
    <scope>NUCLEOTIDE SEQUENCE [LARGE SCALE GENOMIC DNA]</scope>
    <source>
        <strain evidence="12">OM1</strain>
    </source>
</reference>
<evidence type="ECO:0000256" key="4">
    <source>
        <dbReference type="ARBA" id="ARBA00022723"/>
    </source>
</evidence>
<dbReference type="SUPFAM" id="SSF81660">
    <property type="entry name" value="Metal cation-transporting ATPase, ATP-binding domain N"/>
    <property type="match status" value="1"/>
</dbReference>
<evidence type="ECO:0000256" key="2">
    <source>
        <dbReference type="ARBA" id="ARBA00006024"/>
    </source>
</evidence>
<accession>A0ABP9U7J9</accession>
<keyword evidence="3 10" id="KW-0812">Transmembrane</keyword>
<dbReference type="PRINTS" id="PR00119">
    <property type="entry name" value="CATATPASE"/>
</dbReference>
<keyword evidence="9 10" id="KW-0472">Membrane</keyword>
<dbReference type="SUPFAM" id="SSF56784">
    <property type="entry name" value="HAD-like"/>
    <property type="match status" value="1"/>
</dbReference>
<dbReference type="Gene3D" id="2.70.150.10">
    <property type="entry name" value="Calcium-transporting ATPase, cytoplasmic transduction domain A"/>
    <property type="match status" value="1"/>
</dbReference>
<dbReference type="SUPFAM" id="SSF81653">
    <property type="entry name" value="Calcium ATPase, transduction domain A"/>
    <property type="match status" value="1"/>
</dbReference>
<dbReference type="Proteomes" id="UP001449582">
    <property type="component" value="Unassembled WGS sequence"/>
</dbReference>
<feature type="transmembrane region" description="Helical" evidence="10">
    <location>
        <begin position="28"/>
        <end position="54"/>
    </location>
</feature>
<feature type="transmembrane region" description="Helical" evidence="10">
    <location>
        <begin position="704"/>
        <end position="725"/>
    </location>
</feature>
<keyword evidence="10" id="KW-1003">Cell membrane</keyword>
<dbReference type="InterPro" id="IPR059000">
    <property type="entry name" value="ATPase_P-type_domA"/>
</dbReference>
<dbReference type="InterPro" id="IPR023298">
    <property type="entry name" value="ATPase_P-typ_TM_dom_sf"/>
</dbReference>
<feature type="transmembrane region" description="Helical" evidence="10">
    <location>
        <begin position="66"/>
        <end position="88"/>
    </location>
</feature>
<dbReference type="InterPro" id="IPR018303">
    <property type="entry name" value="ATPase_P-typ_P_site"/>
</dbReference>
<gene>
    <name evidence="12" type="ORF">UREOM_6330</name>
</gene>
<dbReference type="Pfam" id="PF00122">
    <property type="entry name" value="E1-E2_ATPase"/>
    <property type="match status" value="1"/>
</dbReference>
<sequence>MTRQHKKTSYWSNFKNFKTLTKKERSSFINLNILIFSLLIVIPLLIAHIVLMFAKTHNGHAIGDPIWFQWFMMCLISVVIWTCGLSYYKRGIKEIFKWHRPGMATLVMVSSLIAYLYSFYPLILNTVNFAWNQNHPGANLDIHTISFFASAGMIVTIIKFGDTITENMKMRTNDDLEAISSLQVEEALRYDEVSKKTFEVSTKEIKVGDLLMVKKGGRFPVDGIIVSGSTEADESMLTGESKPIEKRENDGVIGSTNNLTNTVIIKATVVGRNTVLNTIVNNVKKIAGQKPRYQKIADTVALWLVPFVIALAILAFILWAIPGVMDNVHHSFTEWLNNSSLPGAGHEMTKAEQLHSAKHWSLAVFYGVSVLCVACPCALGLAVPLATLVGASKAARNGIIINRAEAYEKVKKIDAIAFDKTGTLTEGKFTVSNILGDLENLSMMQSLEKLSIHPLAKAFNDHIDEKYPDMLLPELTNVTEIPGVGLEVKTEESGTETLYQMTSLKFVLSEGYEMEPEIQEYIDNFNKQKEINVMQSITCFSINKKVVNLIVFEDQIRPEAFDVIKILKHRNIDVYMISGDNEIAVKYVADQLGIEHYYYDVKPSEKQGIIESIQQKGKSVAYVGDGINDLEALKQSDLSIAINKENSIANAVSDVLILNKEVMSILKTVTLTKITRKMILFNLIWTFVYNLITLPLTIVGFIPAFIAVFIMAASDISVLSNTLFFKLRKYRFISKKEMKELELHTNIDPYL</sequence>
<keyword evidence="6 10" id="KW-0067">ATP-binding</keyword>
<dbReference type="InterPro" id="IPR001757">
    <property type="entry name" value="P_typ_ATPase"/>
</dbReference>
<dbReference type="PANTHER" id="PTHR43520:SF8">
    <property type="entry name" value="P-TYPE CU(+) TRANSPORTER"/>
    <property type="match status" value="1"/>
</dbReference>
<feature type="transmembrane region" description="Helical" evidence="10">
    <location>
        <begin position="140"/>
        <end position="161"/>
    </location>
</feature>
<dbReference type="InterPro" id="IPR036412">
    <property type="entry name" value="HAD-like_sf"/>
</dbReference>
<comment type="caution">
    <text evidence="12">The sequence shown here is derived from an EMBL/GenBank/DDBJ whole genome shotgun (WGS) entry which is preliminary data.</text>
</comment>
<keyword evidence="4 10" id="KW-0479">Metal-binding</keyword>
<dbReference type="RefSeq" id="WP_353290082.1">
    <property type="nucleotide sequence ID" value="NZ_BAABQM010000004.1"/>
</dbReference>
<dbReference type="InterPro" id="IPR023299">
    <property type="entry name" value="ATPase_P-typ_cyto_dom_N"/>
</dbReference>
<dbReference type="Gene3D" id="3.40.50.1000">
    <property type="entry name" value="HAD superfamily/HAD-like"/>
    <property type="match status" value="1"/>
</dbReference>
<dbReference type="InterPro" id="IPR027256">
    <property type="entry name" value="P-typ_ATPase_IB"/>
</dbReference>
<dbReference type="SFLD" id="SFLDF00027">
    <property type="entry name" value="p-type_atpase"/>
    <property type="match status" value="1"/>
</dbReference>
<protein>
    <submittedName>
        <fullName evidence="12">Copper-translocating P-type ATPase</fullName>
    </submittedName>
</protein>
<evidence type="ECO:0000313" key="13">
    <source>
        <dbReference type="Proteomes" id="UP001449582"/>
    </source>
</evidence>
<evidence type="ECO:0000256" key="5">
    <source>
        <dbReference type="ARBA" id="ARBA00022741"/>
    </source>
</evidence>
<evidence type="ECO:0000256" key="1">
    <source>
        <dbReference type="ARBA" id="ARBA00004127"/>
    </source>
</evidence>
<evidence type="ECO:0000259" key="11">
    <source>
        <dbReference type="Pfam" id="PF00122"/>
    </source>
</evidence>
<evidence type="ECO:0000256" key="6">
    <source>
        <dbReference type="ARBA" id="ARBA00022840"/>
    </source>
</evidence>
<keyword evidence="7" id="KW-1278">Translocase</keyword>
<comment type="subcellular location">
    <subcellularLocation>
        <location evidence="10">Cell membrane</location>
    </subcellularLocation>
    <subcellularLocation>
        <location evidence="1">Endomembrane system</location>
        <topology evidence="1">Multi-pass membrane protein</topology>
    </subcellularLocation>
</comment>
<evidence type="ECO:0000256" key="8">
    <source>
        <dbReference type="ARBA" id="ARBA00022989"/>
    </source>
</evidence>
<feature type="transmembrane region" description="Helical" evidence="10">
    <location>
        <begin position="100"/>
        <end position="120"/>
    </location>
</feature>
<feature type="transmembrane region" description="Helical" evidence="10">
    <location>
        <begin position="679"/>
        <end position="698"/>
    </location>
</feature>
<dbReference type="InterPro" id="IPR044492">
    <property type="entry name" value="P_typ_ATPase_HD_dom"/>
</dbReference>
<evidence type="ECO:0000256" key="10">
    <source>
        <dbReference type="RuleBase" id="RU362081"/>
    </source>
</evidence>
<dbReference type="SFLD" id="SFLDS00003">
    <property type="entry name" value="Haloacid_Dehalogenase"/>
    <property type="match status" value="1"/>
</dbReference>
<dbReference type="InterPro" id="IPR023214">
    <property type="entry name" value="HAD_sf"/>
</dbReference>
<dbReference type="PANTHER" id="PTHR43520">
    <property type="entry name" value="ATP7, ISOFORM B"/>
    <property type="match status" value="1"/>
</dbReference>
<name>A0ABP9U7J9_9BACT</name>
<feature type="transmembrane region" description="Helical" evidence="10">
    <location>
        <begin position="300"/>
        <end position="321"/>
    </location>
</feature>